<dbReference type="Proteomes" id="UP001066276">
    <property type="component" value="Chromosome 9"/>
</dbReference>
<feature type="region of interest" description="Disordered" evidence="17">
    <location>
        <begin position="1934"/>
        <end position="1958"/>
    </location>
</feature>
<dbReference type="GO" id="GO:0005814">
    <property type="term" value="C:centriole"/>
    <property type="evidence" value="ECO:0007669"/>
    <property type="project" value="UniProtKB-SubCell"/>
</dbReference>
<dbReference type="PANTHER" id="PTHR47117:SF1">
    <property type="entry name" value="STAR-RELATED LIPID TRANSFER PROTEIN 9"/>
    <property type="match status" value="1"/>
</dbReference>
<feature type="region of interest" description="Disordered" evidence="17">
    <location>
        <begin position="3115"/>
        <end position="3159"/>
    </location>
</feature>
<feature type="region of interest" description="Disordered" evidence="17">
    <location>
        <begin position="4016"/>
        <end position="4082"/>
    </location>
</feature>
<feature type="region of interest" description="Disordered" evidence="17">
    <location>
        <begin position="4458"/>
        <end position="4485"/>
    </location>
</feature>
<feature type="compositionally biased region" description="Basic residues" evidence="17">
    <location>
        <begin position="1192"/>
        <end position="1201"/>
    </location>
</feature>
<dbReference type="Gene3D" id="2.60.200.20">
    <property type="match status" value="1"/>
</dbReference>
<reference evidence="21" key="1">
    <citation type="journal article" date="2022" name="bioRxiv">
        <title>Sequencing and chromosome-scale assembly of the giantPleurodeles waltlgenome.</title>
        <authorList>
            <person name="Brown T."/>
            <person name="Elewa A."/>
            <person name="Iarovenko S."/>
            <person name="Subramanian E."/>
            <person name="Araus A.J."/>
            <person name="Petzold A."/>
            <person name="Susuki M."/>
            <person name="Suzuki K.-i.T."/>
            <person name="Hayashi T."/>
            <person name="Toyoda A."/>
            <person name="Oliveira C."/>
            <person name="Osipova E."/>
            <person name="Leigh N.D."/>
            <person name="Simon A."/>
            <person name="Yun M.H."/>
        </authorList>
    </citation>
    <scope>NUCLEOTIDE SEQUENCE</scope>
    <source>
        <strain evidence="21">20211129_DDA</strain>
        <tissue evidence="21">Liver</tissue>
    </source>
</reference>
<feature type="compositionally biased region" description="Polar residues" evidence="17">
    <location>
        <begin position="4659"/>
        <end position="4672"/>
    </location>
</feature>
<dbReference type="InterPro" id="IPR000253">
    <property type="entry name" value="FHA_dom"/>
</dbReference>
<dbReference type="PANTHER" id="PTHR47117">
    <property type="entry name" value="STAR-RELATED LIPID TRANSFER PROTEIN 9"/>
    <property type="match status" value="1"/>
</dbReference>
<keyword evidence="3" id="KW-0963">Cytoplasm</keyword>
<comment type="similarity">
    <text evidence="15">Belongs to the TRAFAC class myosin-kinesin ATPase superfamily. Kinesin family.</text>
</comment>
<comment type="subunit">
    <text evidence="11">Interacts with ATAD3A.</text>
</comment>
<feature type="region of interest" description="Disordered" evidence="17">
    <location>
        <begin position="3714"/>
        <end position="3746"/>
    </location>
</feature>
<dbReference type="SUPFAM" id="SSF55961">
    <property type="entry name" value="Bet v1-like"/>
    <property type="match status" value="1"/>
</dbReference>
<dbReference type="SMART" id="SM00129">
    <property type="entry name" value="KISc"/>
    <property type="match status" value="1"/>
</dbReference>
<feature type="compositionally biased region" description="Basic and acidic residues" evidence="17">
    <location>
        <begin position="2778"/>
        <end position="2788"/>
    </location>
</feature>
<keyword evidence="8 15" id="KW-0505">Motor protein</keyword>
<feature type="region of interest" description="Disordered" evidence="17">
    <location>
        <begin position="3315"/>
        <end position="3340"/>
    </location>
</feature>
<evidence type="ECO:0000256" key="2">
    <source>
        <dbReference type="ARBA" id="ARBA00004123"/>
    </source>
</evidence>
<dbReference type="Pfam" id="PF01852">
    <property type="entry name" value="START"/>
    <property type="match status" value="1"/>
</dbReference>
<feature type="region of interest" description="Disordered" evidence="17">
    <location>
        <begin position="610"/>
        <end position="637"/>
    </location>
</feature>
<dbReference type="InterPro" id="IPR008984">
    <property type="entry name" value="SMAD_FHA_dom_sf"/>
</dbReference>
<feature type="compositionally biased region" description="Basic and acidic residues" evidence="17">
    <location>
        <begin position="2119"/>
        <end position="2128"/>
    </location>
</feature>
<feature type="domain" description="Kinesin motor" evidence="19">
    <location>
        <begin position="1"/>
        <end position="373"/>
    </location>
</feature>
<feature type="region of interest" description="Disordered" evidence="17">
    <location>
        <begin position="2770"/>
        <end position="2793"/>
    </location>
</feature>
<proteinExistence type="inferred from homology"/>
<keyword evidence="10" id="KW-0539">Nucleus</keyword>
<organism evidence="21 22">
    <name type="scientific">Pleurodeles waltl</name>
    <name type="common">Iberian ribbed newt</name>
    <dbReference type="NCBI Taxonomy" id="8319"/>
    <lineage>
        <taxon>Eukaryota</taxon>
        <taxon>Metazoa</taxon>
        <taxon>Chordata</taxon>
        <taxon>Craniata</taxon>
        <taxon>Vertebrata</taxon>
        <taxon>Euteleostomi</taxon>
        <taxon>Amphibia</taxon>
        <taxon>Batrachia</taxon>
        <taxon>Caudata</taxon>
        <taxon>Salamandroidea</taxon>
        <taxon>Salamandridae</taxon>
        <taxon>Pleurodelinae</taxon>
        <taxon>Pleurodeles</taxon>
    </lineage>
</organism>
<dbReference type="GO" id="GO:0003777">
    <property type="term" value="F:microtubule motor activity"/>
    <property type="evidence" value="ECO:0007669"/>
    <property type="project" value="InterPro"/>
</dbReference>
<feature type="domain" description="START" evidence="20">
    <location>
        <begin position="4770"/>
        <end position="4909"/>
    </location>
</feature>
<dbReference type="FunFam" id="2.60.200.20:FF:000005">
    <property type="entry name" value="Kinesin family member 16B"/>
    <property type="match status" value="1"/>
</dbReference>
<evidence type="ECO:0000256" key="6">
    <source>
        <dbReference type="ARBA" id="ARBA00022840"/>
    </source>
</evidence>
<sequence length="4909" mass="539548">MFIAGFPIHYYRRETAEETSIIVEVDGNSAKLRNIKLDGRLEYSGEARKGILEFGFDYCYWSVDTEDPNYASQEVVFQDLGTSVLSGAFKGYNICLFAYGQTGSGKTYTMMGTPASVGLTPRICEGLFARQDDCEGGSTSSSRIEVSFLEIYNERVRDLLKQSERKKPYTLRVREHPEKGPYVQGLSQHAVTDYKQVVELLEEGIANRITAATHVHDASSRSHAIFTIHYTQAILENNLPSEIVSKINLVDLAGSERASPSYCKDRLMEGSNINKSLVTLGIVISTLAQNSQMFSSTQSINSITSEGESSTHSGGASRRMSYIPYRDSILTWLLKDSLGGNSKTIMIATVSPSSASYNETMSTLRYASNAKNIINKPRVNEDPNVKLIRELRQEIDRLKAMLMTFEMRNSSPSFSDDRDGNLSDLVLQNEQKIEQLTKDWTDKWSDRDPITTEYNVDINKGKAGVTIDSSVPHLVGVDDDILSTGVVLYYLREGTTKIGRKDSGQDQDIVLPGQWIERHHCIIENTSGAVTLRPLQGAQCIVNGQEVTEPRRLSQGAVVVLGKTHKFRFNHPAEAALLRQRRSNSVGSRLSGNSLDWLDLDGDFPSPAALQFSPDLQRSHDDLAESDGARRTDTRSPDELHVAYQQKLRNLDAFYREQVRQQQIYVDDLKQQILAVQIRGERELEQDQTLINQKIKENHQSLIHEEERLLSLRQKCESAAQTDSKTFAEAQVQNTVETDTGPSVEEHGRKRLVQLELLHRYHIRKAERNISRKRVKFHLEKIVKKQKLLQAKKNLQKLEAACWLSEERLKKISVQSQNIEVTSWSSTLLNRSTSSDSVVPQHRSHSSNNLLSSTHSAPFHTYNPCQTITDPPELSTSLHCRHSQSTCPPRKSLSVECLPSAGTRSLSRGNVNFERLGYSLREKPLTKKQNGGSAGDLENINEDCSFLTYPISLQEHCKMEKAKCRQRQTGAKNKTTSSKDRTVTKPVASGNAARKSRMSGDPGPNCATQVEEKSHSANNRKERTDPPSLPITAVKEAKKKVVPGKPPVGRSKQPLNIQKSAAQPPLPSAQRQPETNQESIATATSGESINRLGSRVPFQHANKKWHSTDALTASVSKATPSFFKKWQEDDESESSDTESFYSVDSLSSAYANALAEKLRKEDLERNAHASNQEESGSDDSEMSQDSLTEKRTKSKRDRRKAFQTIKAVQVPSSSFTNQGHHSALPEGGPSSGGSGLGKKERSFSVDSLADAEEVPESESSDEMPVEIFWKLQSSHLSTLSRRKDYPKPDAFENYAAIESTLGASSSFYLDLKDDSGSSQSCRSSLVDMDDCLRTSPQIYDKQTKSILGSPLVLTDAWSSCGSKSENSSPRMTADSLAGSPDSSLESALHSVAANQKSDEDLKQITLEPFLFHKQPGNGPSLFSTVKPNKIPSSGLSDEHVEGMGTGGCTAAATAEPTSKCSLGNLEQIITETPHNMLLPPCSTIPHNTGLRQLAGVEQELLVADIVASDKEMHLLEPLLETKRYLLEDLAHLTEPFKEEQIPIEEHTLTECKHHLETIADGHVLQGLNANYSTTGEAIINQEGRLPSFTDQAQTGSRQLVSHVIEMTSTSSMDSLDGNIAQDVCILQAHNNVSSIHNCEPSVKKQSEDFILKTCKFEPIEQKLCEGVPFETNPPEKCSSPFDGLNVNVKEDETLLSTDEERTCQHEIDSGAERDIGVLILKDCSLKSNEGNFFEELPVEITSSEKPISLVGKCEPSEVALQTVTNVDCCDGRVPLETDKTLELEIVKKVEERGEQQPRGVLGSSGSGSTYQSENTTELLSLSTDCPLPRFDIAEDQKCVPQSSTTGECSAQQMHIYKINQDEQKQPTENLENQYFSLDNDLSTTSVLEAAVSNMCSDMVSDISCEDVLPYVICRHNPDLVVPVITDVQPYLAPESEQSNLSKEAEASEINEPHGLQTEATEEDGHVHPTMEPEMNADTNSGTSFVSACPTHPLNNTCAKHDLSSKDQQLQEAPADTYKGVPPSSDRSFTHAHEEEKDVFSAPTLKPTDCFGEFELSKQVKALEKLGSVPVLQSTQLAAHAIRGRECTLKEGAMLIKGSSLTNSRALHDKKESNSCAKGVNDKRLRDTHQEQDLLPVNPESLIVMRSKKAANQPHILKKQGNNISKRRSLPLTNIKQEHSRISESKSETENILLPPDDVGRVNDTEGTKAFSSKLGMHEAMRVEGNTRPSHVNQMHAEDTATLCSPNVPQQVQRTNDQGAIVDTRGLSKIPERTFAAVPKTQMTPSASVENSTIGSFTQNTLIKSESTNISTEVDASSRSTNQILADCGQEFEQNGIVKNLGSKRVDKENKTNSDIVPNVEYYDGVVAEHEAHAGPQIQNSGFCELDKVTSANKECTHSVTDDRLKMHKALGLVSSDSVFRGKANNGAFNASQNNNKTKIEQGQFDISNGQPDEHAMAAENLTAHHIFNPHHTAGPFASADSLDLHPVSSTVINTHSEVVLDNIAQSTGHKKLLTAIAADEGVCPYRESLTEKEQFAQASHAGGKDTSNQGHSSCIVKNEDNSSPTSSAKNLLVGHNILSNEPKPFISVGSGPSHAINHQTLVLVPAGFAESMPNSSGPLQHSLPMGISEASASVNYANVKQSVALPGVIKDGGSVPVIVQTLEDAIQADEAGVELAKMQTPAALCVKDPTTAHPILDSISQLRDCFKAGNDKYISRLSTGGVPVGFSTGLEDLYPILPPAAQESDPSAKEYASSSITEIDTCEYPVIQSNTPAAPGDARIENTEEKKPQKNKCKSDLPNLSFPVCPHASCTVTNYSCQHEREEKTNSVAQVENEKEISVTVSNGNDHNCIDSVPPLHSSHCLCSPPTSTPSESSSVIEDCEQCDLQNHQAFPSGSTQNMSLCLGPAPRVAKGNIYGAHGLQKENSLDTCISSHLQQKESPMTTHLSFAADTQKENDMTDSVSKPVACQTAGLLVSSVDCNTNVALNLQDSCSLIKYHHQVCKSPEAAFGADELSSHCSDPLGVQKTQTENLGSVSIEKELHAIENISIVASVNDFTCDRKSTNHAPLKSASGSPVSAAYSPQWTLQRDATQFNSQLIASGNVLLFPVINSSDVGASTHQCSPVDESPTECPDENSLVDSVSKPPKCMQPGRQPMSGTPATEKGLKSIFQNHDAQTFTLESQEMVFADGKLIDSIIRRGMLPSMTYGEKVLLVDRDPQKTVSLGDGVQNVILEDQENDRPDLLPPRDLGKECVESSQNDGVQKLVDSKNTHGDFKNAALATPESLSAKCDHPEGAKAISQSRMLVRHRCAGGVGNKVGKAFRDSATNRGGNNSGKQEQKVAKDIEKKNILKSERLKSSVGKRNVSSSDDPSSVCLQNESCPVPLNEKQLFLDKSQCMKDEQRAPQQGHVLSDPAIAVTANTEETVYAFSRSLHNLSMSVEPPSPTEEEGEINSVKLSGMIPDPSARYKPKPFCKQKATQTPHFPFPGKLNSQTCSESSIAEQSPTSSIDFEDAAMLDRIYQCSNVRPNIPEFEIDCEAERLSAKLRSEQVKGLSGLQDNKDAMHFGSSDINPYAHPWQQDECLKVGWKQYVFGSASDVSCTQSPQCLDDHKVMRCSSVDNGLNTQRSPFQSHLSSYVNARVISSTLSSIEDAQGWDEERLDFEPTYSSDGVKHYYPLSSEVIITKAEDGVSQFESTSRSPGDISVPVDEIVLLYPSESESSDKQEKLTCEQGTQTSSKTRHKRMGKLQQSYVELSKAKTELGQRSFQQTASLTSMQNLSFHLSQLLHDTSELLGNLSQQHPLHCDGNNRVYSKSTVRTYLADSSTQTTSDRSIQTDCPRDTDLADIGSHADQNHDHLNACRSHISVDCSMEDLPCQMDNVSLSLRGDGTSQNMNFRMQSMPNLSRERYDKNVQATIRTQNPLLRSSTPVLENHAWAPSSAHQQRSLFCSVVSPVSSPSLSTEHEMASNNAVNSSVSSAPDLPDHQTLVKKDENTDRRQTYKNTLLVDRASSPILTLHASSNTSNSSASVHGSFMPQKSSVKSSFRQRKQDSESPNSRSITDSSMDNCSQTEADSQSSSSQGSRKLFLKAGLSHKKAPIDLFKEDIPGKSHSKYRVRGEANDTTELCSAEYSYSDSSFDFPSHNERERFIQHVPETTPLEQALPGKYASEDGINILPETESDVIMPDTLFVKKCNQSVGHLWQKSSSVENFLQLRDKSARSFGFDPARSCTNTARMSDVVKTSPQCCVAASARDSFRANANGDPVSTSGTSDMTLLLPDDDAVSIALSECNTDVLLNESPSIVVSQRSRSYSLRDLPLHNKFSNWSGVQQSPDSPVSLASSVADLQSETMRKQVGLSDGETDGKSHMHKAKAKEIGMLRRERARVMSAIHLDMNQHPLTVELAEAKLSYGIGETDALLRLLKSGKGGTQNSVSIKQQLYERHLKSIEVLRKEREERLQSFRRSRSLSPQKHLSLSQASLSSQRDLDLPSRRREYLQQLRKDVVDNTRIQEPKKRTGQCPSEIEVLLRDYQRAREEAKTEIARARDKLRERAEQEKRRLHQQMVSSLIKEESKMKTLMSTSTLCTGSSLSLSSGPTSGYNSSNTATYAASKYSTREGKVVPKSMDDSKRSLRGRTSLRNSDVYVLETASDNPDREASCGSRGHQTPPQSGSSSPRSIHGIELSLKVSPSSPSISYRDLAKRTLANATAQIMAACSYNLENLFKGQAIAGWNYQCREEEVMVYHKQYPSATRHGFLGAGVIARPLHSVWCAVKDPNNRYHYDKTITTLRVHKKVSSEIQLVYLVSDMSQCYLKQSRDFCCISMESKEERWFTVAFQSVYDESMPRPCKDIVRGEILPSAWIMQPDTVDGKEVTRVIYSVEVELGAPALPSRLLSVVAKQQPLVIASLAHFLSS</sequence>
<dbReference type="GO" id="GO:0008289">
    <property type="term" value="F:lipid binding"/>
    <property type="evidence" value="ECO:0007669"/>
    <property type="project" value="InterPro"/>
</dbReference>
<feature type="compositionally biased region" description="Polar residues" evidence="17">
    <location>
        <begin position="967"/>
        <end position="976"/>
    </location>
</feature>
<feature type="region of interest" description="Disordered" evidence="17">
    <location>
        <begin position="2105"/>
        <end position="2128"/>
    </location>
</feature>
<feature type="region of interest" description="Disordered" evidence="17">
    <location>
        <begin position="4609"/>
        <end position="4673"/>
    </location>
</feature>
<comment type="caution">
    <text evidence="21">The sequence shown here is derived from an EMBL/GenBank/DDBJ whole genome shotgun (WGS) entry which is preliminary data.</text>
</comment>
<evidence type="ECO:0000256" key="11">
    <source>
        <dbReference type="ARBA" id="ARBA00038673"/>
    </source>
</evidence>
<evidence type="ECO:0000259" key="19">
    <source>
        <dbReference type="PROSITE" id="PS50067"/>
    </source>
</evidence>
<feature type="compositionally biased region" description="Low complexity" evidence="17">
    <location>
        <begin position="4470"/>
        <end position="4480"/>
    </location>
</feature>
<dbReference type="Pfam" id="PF00225">
    <property type="entry name" value="Kinesin"/>
    <property type="match status" value="1"/>
</dbReference>
<feature type="compositionally biased region" description="Polar residues" evidence="17">
    <location>
        <begin position="3362"/>
        <end position="3373"/>
    </location>
</feature>
<evidence type="ECO:0000256" key="1">
    <source>
        <dbReference type="ARBA" id="ARBA00004114"/>
    </source>
</evidence>
<evidence type="ECO:0000313" key="21">
    <source>
        <dbReference type="EMBL" id="KAJ1103576.1"/>
    </source>
</evidence>
<comment type="subcellular location">
    <subcellularLocation>
        <location evidence="1">Cytoplasm</location>
        <location evidence="1">Cytoskeleton</location>
        <location evidence="1">Microtubule organizing center</location>
        <location evidence="1">Centrosome</location>
        <location evidence="1">Centriole</location>
    </subcellularLocation>
    <subcellularLocation>
        <location evidence="2">Nucleus</location>
    </subcellularLocation>
</comment>
<dbReference type="PRINTS" id="PR00380">
    <property type="entry name" value="KINESINHEAVY"/>
</dbReference>
<feature type="compositionally biased region" description="Polar residues" evidence="17">
    <location>
        <begin position="4051"/>
        <end position="4072"/>
    </location>
</feature>
<dbReference type="GO" id="GO:0005737">
    <property type="term" value="C:cytoplasm"/>
    <property type="evidence" value="ECO:0007669"/>
    <property type="project" value="UniProtKB-ARBA"/>
</dbReference>
<evidence type="ECO:0000259" key="20">
    <source>
        <dbReference type="PROSITE" id="PS50848"/>
    </source>
</evidence>
<dbReference type="GO" id="GO:0008017">
    <property type="term" value="F:microtubule binding"/>
    <property type="evidence" value="ECO:0007669"/>
    <property type="project" value="InterPro"/>
</dbReference>
<feature type="region of interest" description="Disordered" evidence="17">
    <location>
        <begin position="1361"/>
        <end position="1395"/>
    </location>
</feature>
<evidence type="ECO:0000313" key="22">
    <source>
        <dbReference type="Proteomes" id="UP001066276"/>
    </source>
</evidence>
<dbReference type="GO" id="GO:0005634">
    <property type="term" value="C:nucleus"/>
    <property type="evidence" value="ECO:0007669"/>
    <property type="project" value="UniProtKB-SubCell"/>
</dbReference>
<feature type="region of interest" description="Disordered" evidence="17">
    <location>
        <begin position="3354"/>
        <end position="3373"/>
    </location>
</feature>
<keyword evidence="6 15" id="KW-0067">ATP-binding</keyword>
<dbReference type="Gene3D" id="3.40.850.10">
    <property type="entry name" value="Kinesin motor domain"/>
    <property type="match status" value="1"/>
</dbReference>
<comment type="function">
    <text evidence="12">Microtubule-dependent motor protein required for spindle pole assembly during mitosis. Required to stabilize the pericentriolar material (PCM).</text>
</comment>
<evidence type="ECO:0000256" key="5">
    <source>
        <dbReference type="ARBA" id="ARBA00022741"/>
    </source>
</evidence>
<feature type="domain" description="FHA" evidence="18">
    <location>
        <begin position="496"/>
        <end position="547"/>
    </location>
</feature>
<dbReference type="InterPro" id="IPR019821">
    <property type="entry name" value="Kinesin_motor_CS"/>
</dbReference>
<evidence type="ECO:0000256" key="17">
    <source>
        <dbReference type="SAM" id="MobiDB-lite"/>
    </source>
</evidence>
<evidence type="ECO:0000256" key="7">
    <source>
        <dbReference type="ARBA" id="ARBA00023054"/>
    </source>
</evidence>
<evidence type="ECO:0000256" key="8">
    <source>
        <dbReference type="ARBA" id="ARBA00023175"/>
    </source>
</evidence>
<dbReference type="InterPro" id="IPR023393">
    <property type="entry name" value="START-like_dom_sf"/>
</dbReference>
<evidence type="ECO:0000256" key="9">
    <source>
        <dbReference type="ARBA" id="ARBA00023212"/>
    </source>
</evidence>
<feature type="binding site" evidence="15">
    <location>
        <begin position="100"/>
        <end position="107"/>
    </location>
    <ligand>
        <name>ATP</name>
        <dbReference type="ChEBI" id="CHEBI:30616"/>
    </ligand>
</feature>
<dbReference type="PROSITE" id="PS00411">
    <property type="entry name" value="KINESIN_MOTOR_1"/>
    <property type="match status" value="1"/>
</dbReference>
<dbReference type="SUPFAM" id="SSF49879">
    <property type="entry name" value="SMAD/FHA domain"/>
    <property type="match status" value="1"/>
</dbReference>
<dbReference type="PROSITE" id="PS50067">
    <property type="entry name" value="KINESIN_MOTOR_2"/>
    <property type="match status" value="1"/>
</dbReference>
<dbReference type="InterPro" id="IPR036961">
    <property type="entry name" value="Kinesin_motor_dom_sf"/>
</dbReference>
<gene>
    <name evidence="21" type="ORF">NDU88_000997</name>
</gene>
<dbReference type="PROSITE" id="PS50848">
    <property type="entry name" value="START"/>
    <property type="match status" value="1"/>
</dbReference>
<feature type="compositionally biased region" description="Polar residues" evidence="17">
    <location>
        <begin position="1069"/>
        <end position="1088"/>
    </location>
</feature>
<dbReference type="InterPro" id="IPR027417">
    <property type="entry name" value="P-loop_NTPase"/>
</dbReference>
<dbReference type="GO" id="GO:0005524">
    <property type="term" value="F:ATP binding"/>
    <property type="evidence" value="ECO:0007669"/>
    <property type="project" value="UniProtKB-UniRule"/>
</dbReference>
<dbReference type="PROSITE" id="PS50006">
    <property type="entry name" value="FHA_DOMAIN"/>
    <property type="match status" value="1"/>
</dbReference>
<feature type="compositionally biased region" description="Polar residues" evidence="17">
    <location>
        <begin position="1361"/>
        <end position="1370"/>
    </location>
</feature>
<feature type="compositionally biased region" description="Basic and acidic residues" evidence="17">
    <location>
        <begin position="2176"/>
        <end position="2188"/>
    </location>
</feature>
<feature type="region of interest" description="Disordered" evidence="17">
    <location>
        <begin position="1161"/>
        <end position="1263"/>
    </location>
</feature>
<dbReference type="Gene3D" id="3.30.530.20">
    <property type="match status" value="1"/>
</dbReference>
<dbReference type="SMART" id="SM00240">
    <property type="entry name" value="FHA"/>
    <property type="match status" value="1"/>
</dbReference>
<feature type="compositionally biased region" description="Basic and acidic residues" evidence="17">
    <location>
        <begin position="1010"/>
        <end position="1025"/>
    </location>
</feature>
<accession>A0AAV7MIG2</accession>
<feature type="compositionally biased region" description="Basic and acidic residues" evidence="17">
    <location>
        <begin position="4610"/>
        <end position="4626"/>
    </location>
</feature>
<dbReference type="Pfam" id="PF00498">
    <property type="entry name" value="FHA"/>
    <property type="match status" value="1"/>
</dbReference>
<dbReference type="InterPro" id="IPR001752">
    <property type="entry name" value="Kinesin_motor_dom"/>
</dbReference>
<dbReference type="FunFam" id="3.30.530.20:FF:000022">
    <property type="entry name" value="StAR-related lipid transfer (START) domain-containing 9"/>
    <property type="match status" value="1"/>
</dbReference>
<evidence type="ECO:0000256" key="4">
    <source>
        <dbReference type="ARBA" id="ARBA00022553"/>
    </source>
</evidence>
<dbReference type="FunFam" id="3.40.850.10:FF:000021">
    <property type="entry name" value="kinesin-like protein KIF16B isoform X1"/>
    <property type="match status" value="1"/>
</dbReference>
<feature type="compositionally biased region" description="Acidic residues" evidence="17">
    <location>
        <begin position="1249"/>
        <end position="1263"/>
    </location>
</feature>
<evidence type="ECO:0000256" key="15">
    <source>
        <dbReference type="PROSITE-ProRule" id="PRU00283"/>
    </source>
</evidence>
<keyword evidence="5 15" id="KW-0547">Nucleotide-binding</keyword>
<keyword evidence="7 16" id="KW-0175">Coiled coil</keyword>
<feature type="compositionally biased region" description="Basic and acidic residues" evidence="17">
    <location>
        <begin position="617"/>
        <end position="637"/>
    </location>
</feature>
<evidence type="ECO:0000256" key="16">
    <source>
        <dbReference type="SAM" id="Coils"/>
    </source>
</evidence>
<protein>
    <recommendedName>
        <fullName evidence="13">StAR-related lipid transfer protein 9</fullName>
    </recommendedName>
    <alternativeName>
        <fullName evidence="14">START domain-containing protein 9</fullName>
    </alternativeName>
</protein>
<feature type="compositionally biased region" description="Basic and acidic residues" evidence="17">
    <location>
        <begin position="3980"/>
        <end position="3997"/>
    </location>
</feature>
<feature type="region of interest" description="Disordered" evidence="17">
    <location>
        <begin position="964"/>
        <end position="1110"/>
    </location>
</feature>
<feature type="compositionally biased region" description="Low complexity" evidence="17">
    <location>
        <begin position="4016"/>
        <end position="4031"/>
    </location>
</feature>
<feature type="compositionally biased region" description="Low complexity" evidence="17">
    <location>
        <begin position="3956"/>
        <end position="3977"/>
    </location>
</feature>
<keyword evidence="22" id="KW-1185">Reference proteome</keyword>
<evidence type="ECO:0000259" key="18">
    <source>
        <dbReference type="PROSITE" id="PS50006"/>
    </source>
</evidence>
<dbReference type="GO" id="GO:0007018">
    <property type="term" value="P:microtubule-based movement"/>
    <property type="evidence" value="ECO:0007669"/>
    <property type="project" value="InterPro"/>
</dbReference>
<feature type="compositionally biased region" description="Polar residues" evidence="17">
    <location>
        <begin position="3323"/>
        <end position="3334"/>
    </location>
</feature>
<name>A0AAV7MIG2_PLEWA</name>
<dbReference type="InterPro" id="IPR002913">
    <property type="entry name" value="START_lipid-bd_dom"/>
</dbReference>
<evidence type="ECO:0000256" key="13">
    <source>
        <dbReference type="ARBA" id="ARBA00070248"/>
    </source>
</evidence>
<feature type="region of interest" description="Disordered" evidence="17">
    <location>
        <begin position="3956"/>
        <end position="4003"/>
    </location>
</feature>
<evidence type="ECO:0000256" key="10">
    <source>
        <dbReference type="ARBA" id="ARBA00023242"/>
    </source>
</evidence>
<feature type="compositionally biased region" description="Polar residues" evidence="17">
    <location>
        <begin position="1210"/>
        <end position="1220"/>
    </location>
</feature>
<evidence type="ECO:0000256" key="14">
    <source>
        <dbReference type="ARBA" id="ARBA00079037"/>
    </source>
</evidence>
<feature type="coiled-coil region" evidence="16">
    <location>
        <begin position="4520"/>
        <end position="4562"/>
    </location>
</feature>
<keyword evidence="4" id="KW-0597">Phosphoprotein</keyword>
<dbReference type="EMBL" id="JANPWB010000013">
    <property type="protein sequence ID" value="KAJ1103576.1"/>
    <property type="molecule type" value="Genomic_DNA"/>
</dbReference>
<keyword evidence="9" id="KW-0206">Cytoskeleton</keyword>
<evidence type="ECO:0000256" key="12">
    <source>
        <dbReference type="ARBA" id="ARBA00057304"/>
    </source>
</evidence>
<dbReference type="SUPFAM" id="SSF52540">
    <property type="entry name" value="P-loop containing nucleoside triphosphate hydrolases"/>
    <property type="match status" value="1"/>
</dbReference>
<feature type="region of interest" description="Disordered" evidence="17">
    <location>
        <begin position="2176"/>
        <end position="2203"/>
    </location>
</feature>
<feature type="region of interest" description="Disordered" evidence="17">
    <location>
        <begin position="2534"/>
        <end position="2567"/>
    </location>
</feature>
<evidence type="ECO:0000256" key="3">
    <source>
        <dbReference type="ARBA" id="ARBA00022490"/>
    </source>
</evidence>